<evidence type="ECO:0000256" key="2">
    <source>
        <dbReference type="ARBA" id="ARBA00022691"/>
    </source>
</evidence>
<dbReference type="InterPro" id="IPR058240">
    <property type="entry name" value="rSAM_sf"/>
</dbReference>
<organism evidence="8 9">
    <name type="scientific">Reticulibacter mediterranei</name>
    <dbReference type="NCBI Taxonomy" id="2778369"/>
    <lineage>
        <taxon>Bacteria</taxon>
        <taxon>Bacillati</taxon>
        <taxon>Chloroflexota</taxon>
        <taxon>Ktedonobacteria</taxon>
        <taxon>Ktedonobacterales</taxon>
        <taxon>Reticulibacteraceae</taxon>
        <taxon>Reticulibacter</taxon>
    </lineage>
</organism>
<dbReference type="SUPFAM" id="SSF102114">
    <property type="entry name" value="Radical SAM enzymes"/>
    <property type="match status" value="1"/>
</dbReference>
<gene>
    <name evidence="8" type="ORF">KSF_036230</name>
</gene>
<evidence type="ECO:0000256" key="5">
    <source>
        <dbReference type="ARBA" id="ARBA00023014"/>
    </source>
</evidence>
<dbReference type="CDD" id="cd01335">
    <property type="entry name" value="Radical_SAM"/>
    <property type="match status" value="1"/>
</dbReference>
<dbReference type="GO" id="GO:0046872">
    <property type="term" value="F:metal ion binding"/>
    <property type="evidence" value="ECO:0007669"/>
    <property type="project" value="UniProtKB-KW"/>
</dbReference>
<dbReference type="SFLD" id="SFLDS00029">
    <property type="entry name" value="Radical_SAM"/>
    <property type="match status" value="1"/>
</dbReference>
<dbReference type="GO" id="GO:0051536">
    <property type="term" value="F:iron-sulfur cluster binding"/>
    <property type="evidence" value="ECO:0007669"/>
    <property type="project" value="UniProtKB-KW"/>
</dbReference>
<dbReference type="NCBIfam" id="TIGR04085">
    <property type="entry name" value="rSAM_more_4Fe4S"/>
    <property type="match status" value="1"/>
</dbReference>
<evidence type="ECO:0000313" key="9">
    <source>
        <dbReference type="Proteomes" id="UP000597444"/>
    </source>
</evidence>
<dbReference type="InterPro" id="IPR013785">
    <property type="entry name" value="Aldolase_TIM"/>
</dbReference>
<proteinExistence type="inferred from homology"/>
<dbReference type="InterPro" id="IPR023885">
    <property type="entry name" value="4Fe4S-binding_SPASM_dom"/>
</dbReference>
<dbReference type="InterPro" id="IPR023867">
    <property type="entry name" value="Sulphatase_maturase_rSAM"/>
</dbReference>
<keyword evidence="2" id="KW-0949">S-adenosyl-L-methionine</keyword>
<evidence type="ECO:0000256" key="3">
    <source>
        <dbReference type="ARBA" id="ARBA00022723"/>
    </source>
</evidence>
<comment type="cofactor">
    <cofactor evidence="1">
        <name>[4Fe-4S] cluster</name>
        <dbReference type="ChEBI" id="CHEBI:49883"/>
    </cofactor>
</comment>
<dbReference type="SFLD" id="SFLDG01384">
    <property type="entry name" value="thioether_bond_formation_requi"/>
    <property type="match status" value="1"/>
</dbReference>
<evidence type="ECO:0000256" key="1">
    <source>
        <dbReference type="ARBA" id="ARBA00001966"/>
    </source>
</evidence>
<name>A0A8J3IJF1_9CHLR</name>
<dbReference type="Proteomes" id="UP000597444">
    <property type="component" value="Unassembled WGS sequence"/>
</dbReference>
<dbReference type="InterPro" id="IPR007197">
    <property type="entry name" value="rSAM"/>
</dbReference>
<dbReference type="GO" id="GO:0016491">
    <property type="term" value="F:oxidoreductase activity"/>
    <property type="evidence" value="ECO:0007669"/>
    <property type="project" value="InterPro"/>
</dbReference>
<dbReference type="Gene3D" id="3.20.20.70">
    <property type="entry name" value="Aldolase class I"/>
    <property type="match status" value="1"/>
</dbReference>
<dbReference type="PANTHER" id="PTHR43273:SF3">
    <property type="entry name" value="ANAEROBIC SULFATASE-MATURATING ENZYME HOMOLOG ASLB-RELATED"/>
    <property type="match status" value="1"/>
</dbReference>
<keyword evidence="9" id="KW-1185">Reference proteome</keyword>
<comment type="similarity">
    <text evidence="6">Belongs to the radical SAM superfamily. Anaerobic sulfatase-maturating enzyme family.</text>
</comment>
<keyword evidence="4" id="KW-0408">Iron</keyword>
<dbReference type="AlphaFoldDB" id="A0A8J3IJF1"/>
<dbReference type="Pfam" id="PF04055">
    <property type="entry name" value="Radical_SAM"/>
    <property type="match status" value="1"/>
</dbReference>
<feature type="domain" description="Radical SAM core" evidence="7">
    <location>
        <begin position="73"/>
        <end position="217"/>
    </location>
</feature>
<dbReference type="EMBL" id="BNJK01000001">
    <property type="protein sequence ID" value="GHO93575.1"/>
    <property type="molecule type" value="Genomic_DNA"/>
</dbReference>
<evidence type="ECO:0000259" key="7">
    <source>
        <dbReference type="Pfam" id="PF04055"/>
    </source>
</evidence>
<dbReference type="SFLD" id="SFLDG01067">
    <property type="entry name" value="SPASM/twitch_domain_containing"/>
    <property type="match status" value="1"/>
</dbReference>
<keyword evidence="5" id="KW-0411">Iron-sulfur</keyword>
<evidence type="ECO:0000313" key="8">
    <source>
        <dbReference type="EMBL" id="GHO93575.1"/>
    </source>
</evidence>
<accession>A0A8J3IJF1</accession>
<reference evidence="8" key="1">
    <citation type="submission" date="2020-10" db="EMBL/GenBank/DDBJ databases">
        <title>Taxonomic study of unclassified bacteria belonging to the class Ktedonobacteria.</title>
        <authorList>
            <person name="Yabe S."/>
            <person name="Wang C.M."/>
            <person name="Zheng Y."/>
            <person name="Sakai Y."/>
            <person name="Cavaletti L."/>
            <person name="Monciardini P."/>
            <person name="Donadio S."/>
        </authorList>
    </citation>
    <scope>NUCLEOTIDE SEQUENCE</scope>
    <source>
        <strain evidence="8">ID150040</strain>
    </source>
</reference>
<evidence type="ECO:0000256" key="6">
    <source>
        <dbReference type="ARBA" id="ARBA00023601"/>
    </source>
</evidence>
<dbReference type="SFLD" id="SFLDG01386">
    <property type="entry name" value="main_SPASM_domain-containing"/>
    <property type="match status" value="1"/>
</dbReference>
<protein>
    <recommendedName>
        <fullName evidence="7">Radical SAM core domain-containing protein</fullName>
    </recommendedName>
</protein>
<dbReference type="PANTHER" id="PTHR43273">
    <property type="entry name" value="ANAEROBIC SULFATASE-MATURATING ENZYME HOMOLOG ASLB-RELATED"/>
    <property type="match status" value="1"/>
</dbReference>
<comment type="caution">
    <text evidence="8">The sequence shown here is derived from an EMBL/GenBank/DDBJ whole genome shotgun (WGS) entry which is preliminary data.</text>
</comment>
<keyword evidence="3" id="KW-0479">Metal-binding</keyword>
<sequence length="424" mass="47590">MLELFRSKHSLKELVKQWAGNPEYDLDQPSALQKARIVTLFVTLGLIIDQDKKVDILVLPSAPSKTLSAWLHVTNTCNMGCSYCYIAKSTEHMATDIGERAVDAVIRSALHAHYQQIHLKYAGGEALLRLPQVLALHDYALRQAEQHGLRLSATLLSNGAALLPRSIQQLKQRNIGVTISLDGIGEDHDKQRPLVNGMGSFRLVDRAITRLLEHDLMPNINVTVSQRNLAGLPKLVDYLLERDLPFSFSYYRENDCSASLTDLQFSEKQMIHGMKAAFAIIERHLPARRIYSALIDKASFDAPHHHTCNVGESYLVIDQHGGVAKCQTEIAHTITTIDADDPLQDIRRQREGIQVLDVDEKEGCRTCNWRYWCAGGCAAVTYRLTGRNDIRSPNCGIYKALFPEALRLEALRLLQYAPSLTFHS</sequence>
<evidence type="ECO:0000256" key="4">
    <source>
        <dbReference type="ARBA" id="ARBA00023004"/>
    </source>
</evidence>